<protein>
    <submittedName>
        <fullName evidence="7">LysE family translocator</fullName>
    </submittedName>
    <submittedName>
        <fullName evidence="8">Threonine/homoserine/homoserine lactone efflux protein</fullName>
    </submittedName>
</protein>
<evidence type="ECO:0000313" key="8">
    <source>
        <dbReference type="EMBL" id="SDT14337.1"/>
    </source>
</evidence>
<dbReference type="InterPro" id="IPR001123">
    <property type="entry name" value="LeuE-type"/>
</dbReference>
<dbReference type="Proteomes" id="UP000182814">
    <property type="component" value="Chromosome I"/>
</dbReference>
<evidence type="ECO:0000256" key="2">
    <source>
        <dbReference type="ARBA" id="ARBA00022475"/>
    </source>
</evidence>
<name>A0A0J6JZM9_9PSED</name>
<proteinExistence type="predicted"/>
<dbReference type="Pfam" id="PF01810">
    <property type="entry name" value="LysE"/>
    <property type="match status" value="1"/>
</dbReference>
<gene>
    <name evidence="7" type="ORF">F7R14_24820</name>
    <name evidence="8" type="ORF">SAMN04490191_3295</name>
</gene>
<dbReference type="PANTHER" id="PTHR30086:SF19">
    <property type="entry name" value="THREONINE EFFLUX PROTEIN"/>
    <property type="match status" value="1"/>
</dbReference>
<evidence type="ECO:0000313" key="10">
    <source>
        <dbReference type="Proteomes" id="UP000434925"/>
    </source>
</evidence>
<evidence type="ECO:0000256" key="3">
    <source>
        <dbReference type="ARBA" id="ARBA00022692"/>
    </source>
</evidence>
<evidence type="ECO:0000313" key="7">
    <source>
        <dbReference type="EMBL" id="KAB0500544.1"/>
    </source>
</evidence>
<sequence length="205" mass="21419">MIDGPAVLTVFLVYLAGVVIPGPNFVAVVHKAVAATRSEALALVAGIVLVNLFWATCAIAGIGVVFAAFPWAALIVKVLGAAYLMWFGFGLLLKAGKSALAPCNNAVVGNFRQSFIQGVVTNIGNPKSMAFYAAIFSAAAPTHVAPGTFLSMLAVVVVVSMTWYGVVAIALSQPEIASAYRRRKKAIDRLCGGLILSLGIRQLVQ</sequence>
<reference evidence="8" key="1">
    <citation type="submission" date="2016-10" db="EMBL/GenBank/DDBJ databases">
        <authorList>
            <person name="de Groot N.N."/>
        </authorList>
    </citation>
    <scope>NUCLEOTIDE SEQUENCE [LARGE SCALE GENOMIC DNA]</scope>
    <source>
        <strain evidence="8">BS3782</strain>
    </source>
</reference>
<dbReference type="PATRIC" id="fig|163011.3.peg.131"/>
<dbReference type="GO" id="GO:0015171">
    <property type="term" value="F:amino acid transmembrane transporter activity"/>
    <property type="evidence" value="ECO:0007669"/>
    <property type="project" value="TreeGrafter"/>
</dbReference>
<reference evidence="7 10" key="3">
    <citation type="submission" date="2019-09" db="EMBL/GenBank/DDBJ databases">
        <title>Draft genome sequences of 48 bacterial type strains from the CCUG.</title>
        <authorList>
            <person name="Tunovic T."/>
            <person name="Pineiro-Iglesias B."/>
            <person name="Unosson C."/>
            <person name="Inganas E."/>
            <person name="Ohlen M."/>
            <person name="Cardew S."/>
            <person name="Jensie-Markopoulos S."/>
            <person name="Salva-Serra F."/>
            <person name="Jaen-Luchoro D."/>
            <person name="Karlsson R."/>
            <person name="Svensson-Stadler L."/>
            <person name="Chun J."/>
            <person name="Moore E."/>
        </authorList>
    </citation>
    <scope>NUCLEOTIDE SEQUENCE [LARGE SCALE GENOMIC DNA]</scope>
    <source>
        <strain evidence="7 10">CCUG 51522</strain>
    </source>
</reference>
<dbReference type="RefSeq" id="WP_048397113.1">
    <property type="nucleotide sequence ID" value="NZ_JYLB01000010.1"/>
</dbReference>
<dbReference type="Proteomes" id="UP000434925">
    <property type="component" value="Unassembled WGS sequence"/>
</dbReference>
<accession>A0A0J6JZM9</accession>
<evidence type="ECO:0000256" key="1">
    <source>
        <dbReference type="ARBA" id="ARBA00004651"/>
    </source>
</evidence>
<dbReference type="GO" id="GO:0005886">
    <property type="term" value="C:plasma membrane"/>
    <property type="evidence" value="ECO:0007669"/>
    <property type="project" value="UniProtKB-SubCell"/>
</dbReference>
<organism evidence="8 9">
    <name type="scientific">Pseudomonas lini</name>
    <dbReference type="NCBI Taxonomy" id="163011"/>
    <lineage>
        <taxon>Bacteria</taxon>
        <taxon>Pseudomonadati</taxon>
        <taxon>Pseudomonadota</taxon>
        <taxon>Gammaproteobacteria</taxon>
        <taxon>Pseudomonadales</taxon>
        <taxon>Pseudomonadaceae</taxon>
        <taxon>Pseudomonas</taxon>
    </lineage>
</organism>
<feature type="transmembrane region" description="Helical" evidence="6">
    <location>
        <begin position="152"/>
        <end position="174"/>
    </location>
</feature>
<keyword evidence="4 6" id="KW-1133">Transmembrane helix</keyword>
<evidence type="ECO:0000256" key="6">
    <source>
        <dbReference type="SAM" id="Phobius"/>
    </source>
</evidence>
<reference evidence="9" key="2">
    <citation type="submission" date="2016-10" db="EMBL/GenBank/DDBJ databases">
        <authorList>
            <person name="Varghese N."/>
            <person name="Submissions S."/>
        </authorList>
    </citation>
    <scope>NUCLEOTIDE SEQUENCE [LARGE SCALE GENOMIC DNA]</scope>
    <source>
        <strain evidence="9">BS3782</strain>
    </source>
</reference>
<dbReference type="PANTHER" id="PTHR30086">
    <property type="entry name" value="ARGININE EXPORTER PROTEIN ARGO"/>
    <property type="match status" value="1"/>
</dbReference>
<evidence type="ECO:0000256" key="5">
    <source>
        <dbReference type="ARBA" id="ARBA00023136"/>
    </source>
</evidence>
<feature type="transmembrane region" description="Helical" evidence="6">
    <location>
        <begin position="74"/>
        <end position="93"/>
    </location>
</feature>
<feature type="transmembrane region" description="Helical" evidence="6">
    <location>
        <begin position="6"/>
        <end position="29"/>
    </location>
</feature>
<comment type="subcellular location">
    <subcellularLocation>
        <location evidence="1">Cell membrane</location>
        <topology evidence="1">Multi-pass membrane protein</topology>
    </subcellularLocation>
</comment>
<keyword evidence="2" id="KW-1003">Cell membrane</keyword>
<keyword evidence="5 6" id="KW-0472">Membrane</keyword>
<dbReference type="EMBL" id="VZPO01000011">
    <property type="protein sequence ID" value="KAB0500544.1"/>
    <property type="molecule type" value="Genomic_DNA"/>
</dbReference>
<evidence type="ECO:0000256" key="4">
    <source>
        <dbReference type="ARBA" id="ARBA00022989"/>
    </source>
</evidence>
<keyword evidence="9" id="KW-1185">Reference proteome</keyword>
<dbReference type="AlphaFoldDB" id="A0A0J6JZM9"/>
<feature type="transmembrane region" description="Helical" evidence="6">
    <location>
        <begin position="41"/>
        <end position="68"/>
    </location>
</feature>
<keyword evidence="3 6" id="KW-0812">Transmembrane</keyword>
<dbReference type="EMBL" id="LT629746">
    <property type="protein sequence ID" value="SDT14337.1"/>
    <property type="molecule type" value="Genomic_DNA"/>
</dbReference>
<evidence type="ECO:0000313" key="9">
    <source>
        <dbReference type="Proteomes" id="UP000182814"/>
    </source>
</evidence>